<dbReference type="InterPro" id="IPR027417">
    <property type="entry name" value="P-loop_NTPase"/>
</dbReference>
<dbReference type="SUPFAM" id="SSF52540">
    <property type="entry name" value="P-loop containing nucleoside triphosphate hydrolases"/>
    <property type="match status" value="1"/>
</dbReference>
<evidence type="ECO:0000256" key="1">
    <source>
        <dbReference type="SAM" id="MobiDB-lite"/>
    </source>
</evidence>
<keyword evidence="3" id="KW-1185">Reference proteome</keyword>
<feature type="region of interest" description="Disordered" evidence="1">
    <location>
        <begin position="278"/>
        <end position="298"/>
    </location>
</feature>
<protein>
    <recommendedName>
        <fullName evidence="4">Sulfotransferase family protein</fullName>
    </recommendedName>
</protein>
<dbReference type="InterPro" id="IPR014556">
    <property type="entry name" value="UCP029407"/>
</dbReference>
<dbReference type="EMBL" id="RCHI01000004">
    <property type="protein sequence ID" value="RLL71288.1"/>
    <property type="molecule type" value="Genomic_DNA"/>
</dbReference>
<dbReference type="Gene3D" id="3.40.50.300">
    <property type="entry name" value="P-loop containing nucleotide triphosphate hydrolases"/>
    <property type="match status" value="1"/>
</dbReference>
<organism evidence="2 3">
    <name type="scientific">Paenirhodobacter hankyongi</name>
    <dbReference type="NCBI Taxonomy" id="2294033"/>
    <lineage>
        <taxon>Bacteria</taxon>
        <taxon>Pseudomonadati</taxon>
        <taxon>Pseudomonadota</taxon>
        <taxon>Alphaproteobacteria</taxon>
        <taxon>Rhodobacterales</taxon>
        <taxon>Rhodobacter group</taxon>
        <taxon>Paenirhodobacter</taxon>
    </lineage>
</organism>
<dbReference type="PIRSF" id="PIRSF029407">
    <property type="entry name" value="UCP029407"/>
    <property type="match status" value="1"/>
</dbReference>
<dbReference type="Proteomes" id="UP000279673">
    <property type="component" value="Unassembled WGS sequence"/>
</dbReference>
<accession>A0A421BSM5</accession>
<gene>
    <name evidence="2" type="ORF">DYS74_05255</name>
</gene>
<dbReference type="AlphaFoldDB" id="A0A421BSM5"/>
<comment type="caution">
    <text evidence="2">The sequence shown here is derived from an EMBL/GenBank/DDBJ whole genome shotgun (WGS) entry which is preliminary data.</text>
</comment>
<proteinExistence type="predicted"/>
<sequence>MPPTAMNEKGFFESSRITALNDEILRAAGRDWASFEAVPADWYASPEARELQVRAGEALVEEFGRSYLFVLKDPRICRLLPFWQKVLEQSGCQTRYVMTHRDPREVAASLQRGTQFSELYNRFHDLRYGAFIWLRHVLEAEAGTRGQPRAHTSYNLLMRSWQQEIGKIGKAIGISWPRSPATSGIAEFLSGGLRHFEQTAASGAPQDWMATTLGIMTRWSISGEDQADHAELDRISDALKQAEPVLAELFHDSQTLRQEQRQVRAEAAQLTALLHTSRAEAESHQVNHATEQSARGAAEQQLVALSAEVEGLRAEAEGHRSNHATEQRARGLAEQRVAGLAAELDKVRAEAENLRLICPDIQERLARALAENADLRATHQGLEEKLERLEEAWLEASQRADSLQSALAQRSQETEDLYRTAAENLDRIAELDAALERATQDNFRLDRRCIRDSRHLEDLTRCLSRIMEESVTARLRQGQSPDLPRQD</sequence>
<name>A0A421BSM5_9RHOB</name>
<reference evidence="2 3" key="1">
    <citation type="submission" date="2018-10" db="EMBL/GenBank/DDBJ databases">
        <title>Rhodobacter sp . BO-81.</title>
        <authorList>
            <person name="Im W.T."/>
        </authorList>
    </citation>
    <scope>NUCLEOTIDE SEQUENCE [LARGE SCALE GENOMIC DNA]</scope>
    <source>
        <strain evidence="2 3">BO-81</strain>
    </source>
</reference>
<evidence type="ECO:0008006" key="4">
    <source>
        <dbReference type="Google" id="ProtNLM"/>
    </source>
</evidence>
<evidence type="ECO:0000313" key="2">
    <source>
        <dbReference type="EMBL" id="RLL71288.1"/>
    </source>
</evidence>
<evidence type="ECO:0000313" key="3">
    <source>
        <dbReference type="Proteomes" id="UP000279673"/>
    </source>
</evidence>